<gene>
    <name evidence="3" type="ORF">FWJ25_00745</name>
</gene>
<comment type="caution">
    <text evidence="3">The sequence shown here is derived from an EMBL/GenBank/DDBJ whole genome shotgun (WGS) entry which is preliminary data.</text>
</comment>
<proteinExistence type="inferred from homology"/>
<dbReference type="SMART" id="SM00530">
    <property type="entry name" value="HTH_XRE"/>
    <property type="match status" value="1"/>
</dbReference>
<evidence type="ECO:0000259" key="2">
    <source>
        <dbReference type="PROSITE" id="PS50943"/>
    </source>
</evidence>
<dbReference type="InterPro" id="IPR052345">
    <property type="entry name" value="Rad_response_metalloprotease"/>
</dbReference>
<organism evidence="3 4">
    <name type="scientific">Marinobacter salinexigens</name>
    <dbReference type="NCBI Taxonomy" id="2919747"/>
    <lineage>
        <taxon>Bacteria</taxon>
        <taxon>Pseudomonadati</taxon>
        <taxon>Pseudomonadota</taxon>
        <taxon>Gammaproteobacteria</taxon>
        <taxon>Pseudomonadales</taxon>
        <taxon>Marinobacteraceae</taxon>
        <taxon>Marinobacter</taxon>
    </lineage>
</organism>
<protein>
    <submittedName>
        <fullName evidence="3">ImmA/IrrE family metallo-endopeptidase</fullName>
    </submittedName>
</protein>
<dbReference type="Pfam" id="PF01381">
    <property type="entry name" value="HTH_3"/>
    <property type="match status" value="1"/>
</dbReference>
<dbReference type="CDD" id="cd00093">
    <property type="entry name" value="HTH_XRE"/>
    <property type="match status" value="1"/>
</dbReference>
<evidence type="ECO:0000313" key="3">
    <source>
        <dbReference type="EMBL" id="KAA1175698.1"/>
    </source>
</evidence>
<dbReference type="Gene3D" id="1.10.10.2910">
    <property type="match status" value="1"/>
</dbReference>
<dbReference type="GO" id="GO:0003677">
    <property type="term" value="F:DNA binding"/>
    <property type="evidence" value="ECO:0007669"/>
    <property type="project" value="InterPro"/>
</dbReference>
<evidence type="ECO:0000313" key="4">
    <source>
        <dbReference type="Proteomes" id="UP000323161"/>
    </source>
</evidence>
<name>A0A5B0VMV1_9GAMM</name>
<evidence type="ECO:0000256" key="1">
    <source>
        <dbReference type="ARBA" id="ARBA00007227"/>
    </source>
</evidence>
<dbReference type="Gene3D" id="1.10.260.40">
    <property type="entry name" value="lambda repressor-like DNA-binding domains"/>
    <property type="match status" value="1"/>
</dbReference>
<sequence>MNTPEFFGDSLRIARLTSGISLQELGARVGTTRQYLSQLETADKKPSADLLDALSFELGVTPGFFSRAIGNTVKDEECHFRKLSSVPMYSVRECTARITLVHRIVDALSQHLELPQVNFPDFGPIETSLDAAIAAKRCREYWGLGKGPIESVARVIEHAGGVITSLGDISEKVDALSVHRERPIIVINSKKNSPRLRFDLAHELGHMVMHKGVESGCRDTESQADQFASYFLLPQEALLTSYRPSSRISWQSIKQIKVKWGISMRATVFRLRQANLITPSQYRTANITLSKKGSRNEEFDDLVIREKPELLRNSFELLGETFGSSFGGIFERLGISRQIIGTLTDTSDLLMNTQWETNDNVVAFPSQVT</sequence>
<dbReference type="Pfam" id="PF06114">
    <property type="entry name" value="Peptidase_M78"/>
    <property type="match status" value="1"/>
</dbReference>
<accession>A0A5B0VMV1</accession>
<dbReference type="PANTHER" id="PTHR43236">
    <property type="entry name" value="ANTITOXIN HIGA1"/>
    <property type="match status" value="1"/>
</dbReference>
<comment type="similarity">
    <text evidence="1">Belongs to the short-chain fatty acyl-CoA assimilation regulator (ScfR) family.</text>
</comment>
<dbReference type="EMBL" id="VTUU01000001">
    <property type="protein sequence ID" value="KAA1175698.1"/>
    <property type="molecule type" value="Genomic_DNA"/>
</dbReference>
<dbReference type="AlphaFoldDB" id="A0A5B0VMV1"/>
<dbReference type="InterPro" id="IPR010359">
    <property type="entry name" value="IrrE_HExxH"/>
</dbReference>
<dbReference type="PANTHER" id="PTHR43236:SF1">
    <property type="entry name" value="BLL7220 PROTEIN"/>
    <property type="match status" value="1"/>
</dbReference>
<reference evidence="3 4" key="1">
    <citation type="submission" date="2019-08" db="EMBL/GenBank/DDBJ databases">
        <title>Marinobacter ZYF650 sp. nov., a marine bacterium isolated from seawater of the Mariana trench.</title>
        <authorList>
            <person name="Ahmad W."/>
        </authorList>
    </citation>
    <scope>NUCLEOTIDE SEQUENCE [LARGE SCALE GENOMIC DNA]</scope>
    <source>
        <strain evidence="3 4">ZYF650</strain>
    </source>
</reference>
<keyword evidence="4" id="KW-1185">Reference proteome</keyword>
<dbReference type="SUPFAM" id="SSF47413">
    <property type="entry name" value="lambda repressor-like DNA-binding domains"/>
    <property type="match status" value="1"/>
</dbReference>
<dbReference type="Proteomes" id="UP000323161">
    <property type="component" value="Unassembled WGS sequence"/>
</dbReference>
<feature type="domain" description="HTH cro/C1-type" evidence="2">
    <location>
        <begin position="11"/>
        <end position="65"/>
    </location>
</feature>
<dbReference type="RefSeq" id="WP_149598338.1">
    <property type="nucleotide sequence ID" value="NZ_VTUU01000001.1"/>
</dbReference>
<dbReference type="InterPro" id="IPR010982">
    <property type="entry name" value="Lambda_DNA-bd_dom_sf"/>
</dbReference>
<dbReference type="InterPro" id="IPR001387">
    <property type="entry name" value="Cro/C1-type_HTH"/>
</dbReference>
<dbReference type="PROSITE" id="PS50943">
    <property type="entry name" value="HTH_CROC1"/>
    <property type="match status" value="1"/>
</dbReference>